<reference evidence="3" key="1">
    <citation type="journal article" date="2015" name="Int. J. Syst. Evol. Microbiol.">
        <title>Rhizobium oryzicola sp. nov., potential plant-growth-promoting endophytic bacteria isolated from rice roots.</title>
        <authorList>
            <person name="Zhang X.X."/>
            <person name="Gao J.S."/>
            <person name="Cao Y.H."/>
            <person name="Sheirdil R.A."/>
            <person name="Wang X.C."/>
            <person name="Zhang L."/>
        </authorList>
    </citation>
    <scope>NUCLEOTIDE SEQUENCE</scope>
    <source>
        <strain evidence="3">05753</strain>
    </source>
</reference>
<dbReference type="EMBL" id="JAUKWQ010000001">
    <property type="protein sequence ID" value="MDO1581785.1"/>
    <property type="molecule type" value="Genomic_DNA"/>
</dbReference>
<dbReference type="InterPro" id="IPR001387">
    <property type="entry name" value="Cro/C1-type_HTH"/>
</dbReference>
<evidence type="ECO:0000259" key="2">
    <source>
        <dbReference type="PROSITE" id="PS50943"/>
    </source>
</evidence>
<dbReference type="InterPro" id="IPR010982">
    <property type="entry name" value="Lambda_DNA-bd_dom_sf"/>
</dbReference>
<gene>
    <name evidence="3" type="ORF">Q2T52_06700</name>
</gene>
<comment type="caution">
    <text evidence="3">The sequence shown here is derived from an EMBL/GenBank/DDBJ whole genome shotgun (WGS) entry which is preliminary data.</text>
</comment>
<name>A0ABT8STM9_9HYPH</name>
<sequence>MITTEQLRAARAALNLSIDDVATRCGVAADVIVSAEQGPSGTGGSTIERLRAFYESLGVTFLAAGQDGSGLGAGIRLRTSSHDEGLRPQDLTSEDVD</sequence>
<dbReference type="SUPFAM" id="SSF47413">
    <property type="entry name" value="lambda repressor-like DNA-binding domains"/>
    <property type="match status" value="1"/>
</dbReference>
<dbReference type="Gene3D" id="1.10.260.40">
    <property type="entry name" value="lambda repressor-like DNA-binding domains"/>
    <property type="match status" value="1"/>
</dbReference>
<dbReference type="PROSITE" id="PS50943">
    <property type="entry name" value="HTH_CROC1"/>
    <property type="match status" value="1"/>
</dbReference>
<dbReference type="CDD" id="cd00093">
    <property type="entry name" value="HTH_XRE"/>
    <property type="match status" value="1"/>
</dbReference>
<dbReference type="Proteomes" id="UP001169006">
    <property type="component" value="Unassembled WGS sequence"/>
</dbReference>
<evidence type="ECO:0000313" key="3">
    <source>
        <dbReference type="EMBL" id="MDO1581785.1"/>
    </source>
</evidence>
<proteinExistence type="predicted"/>
<dbReference type="RefSeq" id="WP_302075870.1">
    <property type="nucleotide sequence ID" value="NZ_JAUKWQ010000001.1"/>
</dbReference>
<organism evidence="3 4">
    <name type="scientific">Rhizobium oryzicola</name>
    <dbReference type="NCBI Taxonomy" id="1232668"/>
    <lineage>
        <taxon>Bacteria</taxon>
        <taxon>Pseudomonadati</taxon>
        <taxon>Pseudomonadota</taxon>
        <taxon>Alphaproteobacteria</taxon>
        <taxon>Hyphomicrobiales</taxon>
        <taxon>Rhizobiaceae</taxon>
        <taxon>Rhizobium/Agrobacterium group</taxon>
        <taxon>Rhizobium</taxon>
    </lineage>
</organism>
<accession>A0ABT8STM9</accession>
<evidence type="ECO:0000256" key="1">
    <source>
        <dbReference type="SAM" id="MobiDB-lite"/>
    </source>
</evidence>
<feature type="region of interest" description="Disordered" evidence="1">
    <location>
        <begin position="75"/>
        <end position="97"/>
    </location>
</feature>
<protein>
    <submittedName>
        <fullName evidence="3">Helix-turn-helix transcriptional regulator</fullName>
    </submittedName>
</protein>
<feature type="domain" description="HTH cro/C1-type" evidence="2">
    <location>
        <begin position="7"/>
        <end position="61"/>
    </location>
</feature>
<keyword evidence="4" id="KW-1185">Reference proteome</keyword>
<reference evidence="3" key="2">
    <citation type="submission" date="2023-07" db="EMBL/GenBank/DDBJ databases">
        <authorList>
            <person name="Sun H."/>
        </authorList>
    </citation>
    <scope>NUCLEOTIDE SEQUENCE</scope>
    <source>
        <strain evidence="3">05753</strain>
    </source>
</reference>
<evidence type="ECO:0000313" key="4">
    <source>
        <dbReference type="Proteomes" id="UP001169006"/>
    </source>
</evidence>